<dbReference type="Proteomes" id="UP000633219">
    <property type="component" value="Unassembled WGS sequence"/>
</dbReference>
<organism evidence="2 3">
    <name type="scientific">Rhizobium setariae</name>
    <dbReference type="NCBI Taxonomy" id="2801340"/>
    <lineage>
        <taxon>Bacteria</taxon>
        <taxon>Pseudomonadati</taxon>
        <taxon>Pseudomonadota</taxon>
        <taxon>Alphaproteobacteria</taxon>
        <taxon>Hyphomicrobiales</taxon>
        <taxon>Rhizobiaceae</taxon>
        <taxon>Rhizobium/Agrobacterium group</taxon>
        <taxon>Rhizobium</taxon>
    </lineage>
</organism>
<evidence type="ECO:0000313" key="3">
    <source>
        <dbReference type="Proteomes" id="UP000633219"/>
    </source>
</evidence>
<evidence type="ECO:0000313" key="2">
    <source>
        <dbReference type="EMBL" id="MBL0372618.1"/>
    </source>
</evidence>
<proteinExistence type="predicted"/>
<gene>
    <name evidence="2" type="ORF">JJB09_11320</name>
</gene>
<dbReference type="AlphaFoldDB" id="A0A936YN96"/>
<evidence type="ECO:0000256" key="1">
    <source>
        <dbReference type="SAM" id="MobiDB-lite"/>
    </source>
</evidence>
<keyword evidence="3" id="KW-1185">Reference proteome</keyword>
<accession>A0A936YN96</accession>
<protein>
    <submittedName>
        <fullName evidence="2">Uncharacterized protein</fullName>
    </submittedName>
</protein>
<dbReference type="RefSeq" id="WP_201657654.1">
    <property type="nucleotide sequence ID" value="NZ_JAEQNC010000005.1"/>
</dbReference>
<reference evidence="2" key="1">
    <citation type="submission" date="2021-01" db="EMBL/GenBank/DDBJ databases">
        <title>Rhizobium sp. strain KVB221 16S ribosomal RNA gene Genome sequencing and assembly.</title>
        <authorList>
            <person name="Kang M."/>
        </authorList>
    </citation>
    <scope>NUCLEOTIDE SEQUENCE</scope>
    <source>
        <strain evidence="2">KVB221</strain>
    </source>
</reference>
<feature type="region of interest" description="Disordered" evidence="1">
    <location>
        <begin position="45"/>
        <end position="69"/>
    </location>
</feature>
<sequence length="167" mass="17617">MADQAKIKLKVGSIELEYEGDPAFLKEGLESLLITMTDLAKVAPPEENISVDDEDSSDQSGAGNSGGLQLSTNSIAAHLDVKSGPELVISALAHLQLAKSVSGASRKQMLFEMQSATSYYDKNMSKNLTSAISSLVKAKKVNQLGADKYALSASELKNLEAKLANAG</sequence>
<comment type="caution">
    <text evidence="2">The sequence shown here is derived from an EMBL/GenBank/DDBJ whole genome shotgun (WGS) entry which is preliminary data.</text>
</comment>
<name>A0A936YN96_9HYPH</name>
<dbReference type="EMBL" id="JAEQNC010000005">
    <property type="protein sequence ID" value="MBL0372618.1"/>
    <property type="molecule type" value="Genomic_DNA"/>
</dbReference>
<feature type="compositionally biased region" description="Polar residues" evidence="1">
    <location>
        <begin position="58"/>
        <end position="69"/>
    </location>
</feature>